<evidence type="ECO:0000313" key="8">
    <source>
        <dbReference type="Proteomes" id="UP001374579"/>
    </source>
</evidence>
<organism evidence="7 8">
    <name type="scientific">Littorina saxatilis</name>
    <dbReference type="NCBI Taxonomy" id="31220"/>
    <lineage>
        <taxon>Eukaryota</taxon>
        <taxon>Metazoa</taxon>
        <taxon>Spiralia</taxon>
        <taxon>Lophotrochozoa</taxon>
        <taxon>Mollusca</taxon>
        <taxon>Gastropoda</taxon>
        <taxon>Caenogastropoda</taxon>
        <taxon>Littorinimorpha</taxon>
        <taxon>Littorinoidea</taxon>
        <taxon>Littorinidae</taxon>
        <taxon>Littorina</taxon>
    </lineage>
</organism>
<accession>A0AAN9AY32</accession>
<dbReference type="SUPFAM" id="SSF52777">
    <property type="entry name" value="CoA-dependent acyltransferases"/>
    <property type="match status" value="2"/>
</dbReference>
<evidence type="ECO:0000256" key="3">
    <source>
        <dbReference type="ARBA" id="ARBA00023315"/>
    </source>
</evidence>
<dbReference type="EMBL" id="JBAMIC010000018">
    <property type="protein sequence ID" value="KAK7095453.1"/>
    <property type="molecule type" value="Genomic_DNA"/>
</dbReference>
<name>A0AAN9AY32_9CAEN</name>
<dbReference type="InterPro" id="IPR000542">
    <property type="entry name" value="Carn_acyl_trans"/>
</dbReference>
<evidence type="ECO:0000256" key="5">
    <source>
        <dbReference type="RuleBase" id="RU003801"/>
    </source>
</evidence>
<dbReference type="PROSITE" id="PS00439">
    <property type="entry name" value="ACYLTRANSF_C_1"/>
    <property type="match status" value="1"/>
</dbReference>
<evidence type="ECO:0000313" key="7">
    <source>
        <dbReference type="EMBL" id="KAK7095453.1"/>
    </source>
</evidence>
<evidence type="ECO:0000259" key="6">
    <source>
        <dbReference type="Pfam" id="PF00755"/>
    </source>
</evidence>
<comment type="similarity">
    <text evidence="1 5">Belongs to the carnitine/choline acetyltransferase family.</text>
</comment>
<keyword evidence="8" id="KW-1185">Reference proteome</keyword>
<sequence length="629" mass="70534">MLHTVRQLRLVKGVGDIFRMSGEMKVTPRGRMFSVQYQLPRLPVPPLQQTMDKYLRSVRPLVTEEEFANTQQIVKEFLKSPGPELQRILEKRAEEKTNWLSEWWKNVAYLDYRIPVVVNFNPAVVFPEQSYRGSKEQLRFAAKFVAGALDYKMMVDEQTLPVEMLGGKPLCMMQYYQILAACRVPGHKKDTHVIYPSNEPDPPKHIAVIHNNHIFSVDVYGNKGKPLNTHQLQKQLEIVADQSKHESPPIGMLTTLDRDTWASTYADLIKDKKNKAAMKEIQRSIFVLCLDKPLGDGNSPPQRALVAAEMLHGGGARLNSGNRWYDKTLQFIVGGNGACGLNYEHTTAEGPPIAAIMDHVLDFTQKNAEDTLPAADVATPRRLDFNLTPKATSCIALAEQEMTSLVKDVQITVFTFSDYGKDFIKHSRLSPDAYIQVALQLTYYRLFKRPCATYETASLRRFQLGRTDTIRSCSVDTHEFTQGMENRSLPDAAKVALLRQAVKAHRKYTDEAVSGQGVDRHLLGLKLAAIESGQNIPQLFLDDAFTESTYFRLSTSQVGAKHDAVMAFGPSAPDGFGCCYNPQNTRLNFAITAFNICAETDSDRFANVLKSSLTDLHDLLAAAPQDSKL</sequence>
<dbReference type="FunFam" id="3.30.559.70:FF:000002">
    <property type="entry name" value="Carnitine O-acetyltransferase"/>
    <property type="match status" value="1"/>
</dbReference>
<dbReference type="PANTHER" id="PTHR22589">
    <property type="entry name" value="CARNITINE O-ACYLTRANSFERASE"/>
    <property type="match status" value="1"/>
</dbReference>
<dbReference type="InterPro" id="IPR023213">
    <property type="entry name" value="CAT-like_dom_sf"/>
</dbReference>
<evidence type="ECO:0000256" key="4">
    <source>
        <dbReference type="PIRSR" id="PIRSR600542-1"/>
    </source>
</evidence>
<dbReference type="GO" id="GO:0004092">
    <property type="term" value="F:carnitine O-acetyltransferase activity"/>
    <property type="evidence" value="ECO:0007669"/>
    <property type="project" value="TreeGrafter"/>
</dbReference>
<dbReference type="Proteomes" id="UP001374579">
    <property type="component" value="Unassembled WGS sequence"/>
</dbReference>
<feature type="domain" description="Choline/carnitine acyltransferase" evidence="6">
    <location>
        <begin position="42"/>
        <end position="610"/>
    </location>
</feature>
<dbReference type="Gene3D" id="3.30.559.10">
    <property type="entry name" value="Chloramphenicol acetyltransferase-like domain"/>
    <property type="match status" value="1"/>
</dbReference>
<dbReference type="PANTHER" id="PTHR22589:SF103">
    <property type="entry name" value="CARNITINE O-ACETYL-TRANSFERASE, ISOFORM A-RELATED"/>
    <property type="match status" value="1"/>
</dbReference>
<dbReference type="Gene3D" id="3.30.559.70">
    <property type="entry name" value="Choline/Carnitine o-acyltransferase, domain 2"/>
    <property type="match status" value="1"/>
</dbReference>
<keyword evidence="3 5" id="KW-0012">Acyltransferase</keyword>
<dbReference type="AlphaFoldDB" id="A0AAN9AY32"/>
<gene>
    <name evidence="7" type="ORF">V1264_006854</name>
</gene>
<proteinExistence type="inferred from homology"/>
<reference evidence="7 8" key="1">
    <citation type="submission" date="2024-02" db="EMBL/GenBank/DDBJ databases">
        <title>Chromosome-scale genome assembly of the rough periwinkle Littorina saxatilis.</title>
        <authorList>
            <person name="De Jode A."/>
            <person name="Faria R."/>
            <person name="Formenti G."/>
            <person name="Sims Y."/>
            <person name="Smith T.P."/>
            <person name="Tracey A."/>
            <person name="Wood J.M.D."/>
            <person name="Zagrodzka Z.B."/>
            <person name="Johannesson K."/>
            <person name="Butlin R.K."/>
            <person name="Leder E.H."/>
        </authorList>
    </citation>
    <scope>NUCLEOTIDE SEQUENCE [LARGE SCALE GENOMIC DNA]</scope>
    <source>
        <strain evidence="7">Snail1</strain>
        <tissue evidence="7">Muscle</tissue>
    </source>
</reference>
<dbReference type="PROSITE" id="PS00440">
    <property type="entry name" value="ACYLTRANSF_C_2"/>
    <property type="match status" value="1"/>
</dbReference>
<protein>
    <recommendedName>
        <fullName evidence="6">Choline/carnitine acyltransferase domain-containing protein</fullName>
    </recommendedName>
</protein>
<dbReference type="InterPro" id="IPR039551">
    <property type="entry name" value="Cho/carn_acyl_trans"/>
</dbReference>
<comment type="caution">
    <text evidence="7">The sequence shown here is derived from an EMBL/GenBank/DDBJ whole genome shotgun (WGS) entry which is preliminary data.</text>
</comment>
<keyword evidence="2 5" id="KW-0808">Transferase</keyword>
<dbReference type="GO" id="GO:0005777">
    <property type="term" value="C:peroxisome"/>
    <property type="evidence" value="ECO:0007669"/>
    <property type="project" value="TreeGrafter"/>
</dbReference>
<dbReference type="GO" id="GO:0019254">
    <property type="term" value="P:carnitine metabolic process, CoA-linked"/>
    <property type="evidence" value="ECO:0007669"/>
    <property type="project" value="TreeGrafter"/>
</dbReference>
<evidence type="ECO:0000256" key="1">
    <source>
        <dbReference type="ARBA" id="ARBA00005232"/>
    </source>
</evidence>
<dbReference type="Pfam" id="PF00755">
    <property type="entry name" value="Carn_acyltransf"/>
    <property type="match status" value="1"/>
</dbReference>
<feature type="active site" description="Proton acceptor" evidence="4">
    <location>
        <position position="345"/>
    </location>
</feature>
<dbReference type="InterPro" id="IPR042231">
    <property type="entry name" value="Cho/carn_acyl_trans_2"/>
</dbReference>
<evidence type="ECO:0000256" key="2">
    <source>
        <dbReference type="ARBA" id="ARBA00022679"/>
    </source>
</evidence>